<evidence type="ECO:0000313" key="3">
    <source>
        <dbReference type="Proteomes" id="UP000054248"/>
    </source>
</evidence>
<gene>
    <name evidence="2" type="ORF">M407DRAFT_34699</name>
</gene>
<dbReference type="AlphaFoldDB" id="A0A0C3K2S1"/>
<reference evidence="3" key="2">
    <citation type="submission" date="2015-01" db="EMBL/GenBank/DDBJ databases">
        <title>Evolutionary Origins and Diversification of the Mycorrhizal Mutualists.</title>
        <authorList>
            <consortium name="DOE Joint Genome Institute"/>
            <consortium name="Mycorrhizal Genomics Consortium"/>
            <person name="Kohler A."/>
            <person name="Kuo A."/>
            <person name="Nagy L.G."/>
            <person name="Floudas D."/>
            <person name="Copeland A."/>
            <person name="Barry K.W."/>
            <person name="Cichocki N."/>
            <person name="Veneault-Fourrey C."/>
            <person name="LaButti K."/>
            <person name="Lindquist E.A."/>
            <person name="Lipzen A."/>
            <person name="Lundell T."/>
            <person name="Morin E."/>
            <person name="Murat C."/>
            <person name="Riley R."/>
            <person name="Ohm R."/>
            <person name="Sun H."/>
            <person name="Tunlid A."/>
            <person name="Henrissat B."/>
            <person name="Grigoriev I.V."/>
            <person name="Hibbett D.S."/>
            <person name="Martin F."/>
        </authorList>
    </citation>
    <scope>NUCLEOTIDE SEQUENCE [LARGE SCALE GENOMIC DNA]</scope>
    <source>
        <strain evidence="3">MUT 4182</strain>
    </source>
</reference>
<name>A0A0C3K2S1_9AGAM</name>
<dbReference type="InterPro" id="IPR000210">
    <property type="entry name" value="BTB/POZ_dom"/>
</dbReference>
<accession>A0A0C3K2S1</accession>
<dbReference type="Pfam" id="PF00651">
    <property type="entry name" value="BTB"/>
    <property type="match status" value="1"/>
</dbReference>
<proteinExistence type="predicted"/>
<dbReference type="HOGENOM" id="CLU_052397_1_0_1"/>
<reference evidence="2 3" key="1">
    <citation type="submission" date="2014-04" db="EMBL/GenBank/DDBJ databases">
        <authorList>
            <consortium name="DOE Joint Genome Institute"/>
            <person name="Kuo A."/>
            <person name="Girlanda M."/>
            <person name="Perotto S."/>
            <person name="Kohler A."/>
            <person name="Nagy L.G."/>
            <person name="Floudas D."/>
            <person name="Copeland A."/>
            <person name="Barry K.W."/>
            <person name="Cichocki N."/>
            <person name="Veneault-Fourrey C."/>
            <person name="LaButti K."/>
            <person name="Lindquist E.A."/>
            <person name="Lipzen A."/>
            <person name="Lundell T."/>
            <person name="Morin E."/>
            <person name="Murat C."/>
            <person name="Sun H."/>
            <person name="Tunlid A."/>
            <person name="Henrissat B."/>
            <person name="Grigoriev I.V."/>
            <person name="Hibbett D.S."/>
            <person name="Martin F."/>
            <person name="Nordberg H.P."/>
            <person name="Cantor M.N."/>
            <person name="Hua S.X."/>
        </authorList>
    </citation>
    <scope>NUCLEOTIDE SEQUENCE [LARGE SCALE GENOMIC DNA]</scope>
    <source>
        <strain evidence="2 3">MUT 4182</strain>
    </source>
</reference>
<dbReference type="EMBL" id="KN823860">
    <property type="protein sequence ID" value="KIO15713.1"/>
    <property type="molecule type" value="Genomic_DNA"/>
</dbReference>
<organism evidence="2 3">
    <name type="scientific">Tulasnella calospora MUT 4182</name>
    <dbReference type="NCBI Taxonomy" id="1051891"/>
    <lineage>
        <taxon>Eukaryota</taxon>
        <taxon>Fungi</taxon>
        <taxon>Dikarya</taxon>
        <taxon>Basidiomycota</taxon>
        <taxon>Agaricomycotina</taxon>
        <taxon>Agaricomycetes</taxon>
        <taxon>Cantharellales</taxon>
        <taxon>Tulasnellaceae</taxon>
        <taxon>Tulasnella</taxon>
    </lineage>
</organism>
<protein>
    <recommendedName>
        <fullName evidence="1">BTB domain-containing protein</fullName>
    </recommendedName>
</protein>
<dbReference type="Gene3D" id="3.30.710.10">
    <property type="entry name" value="Potassium Channel Kv1.1, Chain A"/>
    <property type="match status" value="1"/>
</dbReference>
<evidence type="ECO:0000313" key="2">
    <source>
        <dbReference type="EMBL" id="KIO15713.1"/>
    </source>
</evidence>
<keyword evidence="3" id="KW-1185">Reference proteome</keyword>
<sequence>MSEDQDASKDGFIVPAPFDSFSPGDCILQSIEGVQFKAVRQILALASPMMADMFALPQGESHKVPREETSDHLPIIPMQEDAETIHNLLVLLYPTSLLGTLGVQATIKLVKAYDKYLIPKDRLLLSVVALYNTKSALEASPIELYRMAWELEMMEEAKIASRYMHGIPFKDLHAALPLEPLEKLLDLRRRREEELDSLIAVAGLRSRMCSSHGGGDYPLFNEIVALKAKVRQSIQVPYPEEGASASLFFGLTQGYPPTHPQSGDSSYNYSRRCSCFNDGNLDYMSPNLVSALQKFPQCI</sequence>
<dbReference type="OrthoDB" id="3357985at2759"/>
<dbReference type="Proteomes" id="UP000054248">
    <property type="component" value="Unassembled WGS sequence"/>
</dbReference>
<dbReference type="InterPro" id="IPR011333">
    <property type="entry name" value="SKP1/BTB/POZ_sf"/>
</dbReference>
<feature type="domain" description="BTB" evidence="1">
    <location>
        <begin position="25"/>
        <end position="116"/>
    </location>
</feature>
<evidence type="ECO:0000259" key="1">
    <source>
        <dbReference type="Pfam" id="PF00651"/>
    </source>
</evidence>